<dbReference type="GO" id="GO:0005524">
    <property type="term" value="F:ATP binding"/>
    <property type="evidence" value="ECO:0007669"/>
    <property type="project" value="UniProtKB-KW"/>
</dbReference>
<dbReference type="PROSITE" id="PS00108">
    <property type="entry name" value="PROTEIN_KINASE_ST"/>
    <property type="match status" value="1"/>
</dbReference>
<dbReference type="PANTHER" id="PTHR47634:SF5">
    <property type="entry name" value="OS09G0552300 PROTEIN"/>
    <property type="match status" value="1"/>
</dbReference>
<name>A0A8S0TW07_OLEEU</name>
<sequence>MVLEFLGDSLLSLIKYNRYKGLELNRVREICKCILTGLDYLHRELGLIHTDLKPENILLYSTINPTKDPTRSGMTPILEKPEGNPNGVATISIVEKKLKQRARRAVARISERRASMGGFGAPPKPARCLDGIDLRCKIVDFGNACRADKPIAEEIQTRQYRAPEVVLQSGYSFPADMWSFACTAFELATGEMMFTPKSGQGFSEDEDHLALMMEFLGKMPRKIATNGARSKDYFDRYGDLKRIRRLKYRPLDRFLVDKFNFSDTDAHEFAKFLCPLLDFDPDKRPTAQQCLQHQWLNVENQTQEEEKSESSVEKMNVGMTNLQIKVGK</sequence>
<keyword evidence="3" id="KW-0808">Transferase</keyword>
<evidence type="ECO:0000256" key="8">
    <source>
        <dbReference type="ARBA" id="ARBA00048679"/>
    </source>
</evidence>
<dbReference type="PANTHER" id="PTHR47634">
    <property type="entry name" value="PROTEIN KINASE DOMAIN-CONTAINING PROTEIN-RELATED"/>
    <property type="match status" value="1"/>
</dbReference>
<comment type="caution">
    <text evidence="10">The sequence shown here is derived from an EMBL/GenBank/DDBJ whole genome shotgun (WGS) entry which is preliminary data.</text>
</comment>
<evidence type="ECO:0000259" key="9">
    <source>
        <dbReference type="PROSITE" id="PS50011"/>
    </source>
</evidence>
<dbReference type="AlphaFoldDB" id="A0A8S0TW07"/>
<protein>
    <recommendedName>
        <fullName evidence="1">non-specific serine/threonine protein kinase</fullName>
        <ecNumber evidence="1">2.7.11.1</ecNumber>
    </recommendedName>
</protein>
<gene>
    <name evidence="10" type="ORF">OLEA9_A062079</name>
</gene>
<reference evidence="10 11" key="1">
    <citation type="submission" date="2019-12" db="EMBL/GenBank/DDBJ databases">
        <authorList>
            <person name="Alioto T."/>
            <person name="Alioto T."/>
            <person name="Gomez Garrido J."/>
        </authorList>
    </citation>
    <scope>NUCLEOTIDE SEQUENCE [LARGE SCALE GENOMIC DNA]</scope>
</reference>
<dbReference type="EC" id="2.7.11.1" evidence="1"/>
<evidence type="ECO:0000256" key="7">
    <source>
        <dbReference type="ARBA" id="ARBA00047899"/>
    </source>
</evidence>
<dbReference type="OrthoDB" id="2649at2759"/>
<proteinExistence type="predicted"/>
<dbReference type="GO" id="GO:0000245">
    <property type="term" value="P:spliceosomal complex assembly"/>
    <property type="evidence" value="ECO:0007669"/>
    <property type="project" value="TreeGrafter"/>
</dbReference>
<evidence type="ECO:0000256" key="4">
    <source>
        <dbReference type="ARBA" id="ARBA00022741"/>
    </source>
</evidence>
<comment type="catalytic activity">
    <reaction evidence="8">
        <text>L-seryl-[protein] + ATP = O-phospho-L-seryl-[protein] + ADP + H(+)</text>
        <dbReference type="Rhea" id="RHEA:17989"/>
        <dbReference type="Rhea" id="RHEA-COMP:9863"/>
        <dbReference type="Rhea" id="RHEA-COMP:11604"/>
        <dbReference type="ChEBI" id="CHEBI:15378"/>
        <dbReference type="ChEBI" id="CHEBI:29999"/>
        <dbReference type="ChEBI" id="CHEBI:30616"/>
        <dbReference type="ChEBI" id="CHEBI:83421"/>
        <dbReference type="ChEBI" id="CHEBI:456216"/>
        <dbReference type="EC" id="2.7.11.1"/>
    </reaction>
</comment>
<dbReference type="InterPro" id="IPR051334">
    <property type="entry name" value="SRPK"/>
</dbReference>
<keyword evidence="6" id="KW-0067">ATP-binding</keyword>
<dbReference type="Gene3D" id="1.10.510.10">
    <property type="entry name" value="Transferase(Phosphotransferase) domain 1"/>
    <property type="match status" value="1"/>
</dbReference>
<dbReference type="GO" id="GO:0050684">
    <property type="term" value="P:regulation of mRNA processing"/>
    <property type="evidence" value="ECO:0007669"/>
    <property type="project" value="TreeGrafter"/>
</dbReference>
<evidence type="ECO:0000256" key="6">
    <source>
        <dbReference type="ARBA" id="ARBA00022840"/>
    </source>
</evidence>
<dbReference type="FunFam" id="1.10.510.10:FF:000425">
    <property type="entry name" value="Serine/threonine-protein kinase SRPK"/>
    <property type="match status" value="1"/>
</dbReference>
<keyword evidence="4" id="KW-0547">Nucleotide-binding</keyword>
<accession>A0A8S0TW07</accession>
<evidence type="ECO:0000256" key="5">
    <source>
        <dbReference type="ARBA" id="ARBA00022777"/>
    </source>
</evidence>
<dbReference type="SMART" id="SM00220">
    <property type="entry name" value="S_TKc"/>
    <property type="match status" value="1"/>
</dbReference>
<dbReference type="InterPro" id="IPR011009">
    <property type="entry name" value="Kinase-like_dom_sf"/>
</dbReference>
<keyword evidence="5 10" id="KW-0418">Kinase</keyword>
<evidence type="ECO:0000256" key="2">
    <source>
        <dbReference type="ARBA" id="ARBA00022527"/>
    </source>
</evidence>
<feature type="domain" description="Protein kinase" evidence="9">
    <location>
        <begin position="1"/>
        <end position="296"/>
    </location>
</feature>
<keyword evidence="11" id="KW-1185">Reference proteome</keyword>
<dbReference type="EMBL" id="CACTIH010007283">
    <property type="protein sequence ID" value="CAA3007709.1"/>
    <property type="molecule type" value="Genomic_DNA"/>
</dbReference>
<evidence type="ECO:0000313" key="11">
    <source>
        <dbReference type="Proteomes" id="UP000594638"/>
    </source>
</evidence>
<dbReference type="InterPro" id="IPR000719">
    <property type="entry name" value="Prot_kinase_dom"/>
</dbReference>
<dbReference type="Gramene" id="OE9A062079T1">
    <property type="protein sequence ID" value="OE9A062079C1"/>
    <property type="gene ID" value="OE9A062079"/>
</dbReference>
<evidence type="ECO:0000256" key="1">
    <source>
        <dbReference type="ARBA" id="ARBA00012513"/>
    </source>
</evidence>
<dbReference type="SUPFAM" id="SSF56112">
    <property type="entry name" value="Protein kinase-like (PK-like)"/>
    <property type="match status" value="1"/>
</dbReference>
<dbReference type="GO" id="GO:0004674">
    <property type="term" value="F:protein serine/threonine kinase activity"/>
    <property type="evidence" value="ECO:0007669"/>
    <property type="project" value="UniProtKB-KW"/>
</dbReference>
<evidence type="ECO:0000256" key="3">
    <source>
        <dbReference type="ARBA" id="ARBA00022679"/>
    </source>
</evidence>
<keyword evidence="2" id="KW-0723">Serine/threonine-protein kinase</keyword>
<dbReference type="Pfam" id="PF00069">
    <property type="entry name" value="Pkinase"/>
    <property type="match status" value="2"/>
</dbReference>
<dbReference type="Proteomes" id="UP000594638">
    <property type="component" value="Unassembled WGS sequence"/>
</dbReference>
<organism evidence="10 11">
    <name type="scientific">Olea europaea subsp. europaea</name>
    <dbReference type="NCBI Taxonomy" id="158383"/>
    <lineage>
        <taxon>Eukaryota</taxon>
        <taxon>Viridiplantae</taxon>
        <taxon>Streptophyta</taxon>
        <taxon>Embryophyta</taxon>
        <taxon>Tracheophyta</taxon>
        <taxon>Spermatophyta</taxon>
        <taxon>Magnoliopsida</taxon>
        <taxon>eudicotyledons</taxon>
        <taxon>Gunneridae</taxon>
        <taxon>Pentapetalae</taxon>
        <taxon>asterids</taxon>
        <taxon>lamiids</taxon>
        <taxon>Lamiales</taxon>
        <taxon>Oleaceae</taxon>
        <taxon>Oleeae</taxon>
        <taxon>Olea</taxon>
    </lineage>
</organism>
<comment type="catalytic activity">
    <reaction evidence="7">
        <text>L-threonyl-[protein] + ATP = O-phospho-L-threonyl-[protein] + ADP + H(+)</text>
        <dbReference type="Rhea" id="RHEA:46608"/>
        <dbReference type="Rhea" id="RHEA-COMP:11060"/>
        <dbReference type="Rhea" id="RHEA-COMP:11605"/>
        <dbReference type="ChEBI" id="CHEBI:15378"/>
        <dbReference type="ChEBI" id="CHEBI:30013"/>
        <dbReference type="ChEBI" id="CHEBI:30616"/>
        <dbReference type="ChEBI" id="CHEBI:61977"/>
        <dbReference type="ChEBI" id="CHEBI:456216"/>
        <dbReference type="EC" id="2.7.11.1"/>
    </reaction>
</comment>
<dbReference type="InterPro" id="IPR008271">
    <property type="entry name" value="Ser/Thr_kinase_AS"/>
</dbReference>
<evidence type="ECO:0000313" key="10">
    <source>
        <dbReference type="EMBL" id="CAA3007709.1"/>
    </source>
</evidence>
<dbReference type="PROSITE" id="PS50011">
    <property type="entry name" value="PROTEIN_KINASE_DOM"/>
    <property type="match status" value="1"/>
</dbReference>